<evidence type="ECO:0000313" key="8">
    <source>
        <dbReference type="Proteomes" id="UP000286415"/>
    </source>
</evidence>
<dbReference type="AlphaFoldDB" id="A0A8T1LT35"/>
<evidence type="ECO:0000313" key="7">
    <source>
        <dbReference type="EMBL" id="KAG5441087.1"/>
    </source>
</evidence>
<dbReference type="GO" id="GO:0000978">
    <property type="term" value="F:RNA polymerase II cis-regulatory region sequence-specific DNA binding"/>
    <property type="evidence" value="ECO:0007669"/>
    <property type="project" value="TreeGrafter"/>
</dbReference>
<feature type="compositionally biased region" description="Polar residues" evidence="5">
    <location>
        <begin position="1"/>
        <end position="17"/>
    </location>
</feature>
<evidence type="ECO:0000256" key="5">
    <source>
        <dbReference type="SAM" id="MobiDB-lite"/>
    </source>
</evidence>
<dbReference type="Pfam" id="PF00010">
    <property type="entry name" value="HLH"/>
    <property type="match status" value="1"/>
</dbReference>
<feature type="compositionally biased region" description="Low complexity" evidence="5">
    <location>
        <begin position="219"/>
        <end position="237"/>
    </location>
</feature>
<feature type="compositionally biased region" description="Low complexity" evidence="5">
    <location>
        <begin position="721"/>
        <end position="740"/>
    </location>
</feature>
<protein>
    <recommendedName>
        <fullName evidence="6">BHLH domain-containing protein</fullName>
    </recommendedName>
</protein>
<feature type="region of interest" description="Disordered" evidence="5">
    <location>
        <begin position="934"/>
        <end position="964"/>
    </location>
</feature>
<feature type="compositionally biased region" description="Low complexity" evidence="5">
    <location>
        <begin position="348"/>
        <end position="359"/>
    </location>
</feature>
<keyword evidence="8" id="KW-1185">Reference proteome</keyword>
<dbReference type="Gene3D" id="4.10.280.10">
    <property type="entry name" value="Helix-loop-helix DNA-binding domain"/>
    <property type="match status" value="1"/>
</dbReference>
<dbReference type="PANTHER" id="PTHR46117:SF3">
    <property type="entry name" value="FI24210P1"/>
    <property type="match status" value="1"/>
</dbReference>
<dbReference type="GO" id="GO:0000981">
    <property type="term" value="F:DNA-binding transcription factor activity, RNA polymerase II-specific"/>
    <property type="evidence" value="ECO:0007669"/>
    <property type="project" value="TreeGrafter"/>
</dbReference>
<dbReference type="PROSITE" id="PS50888">
    <property type="entry name" value="BHLH"/>
    <property type="match status" value="1"/>
</dbReference>
<feature type="compositionally biased region" description="Polar residues" evidence="5">
    <location>
        <begin position="313"/>
        <end position="338"/>
    </location>
</feature>
<feature type="compositionally biased region" description="Polar residues" evidence="5">
    <location>
        <begin position="277"/>
        <end position="290"/>
    </location>
</feature>
<reference evidence="7 8" key="2">
    <citation type="journal article" date="2021" name="Genomics">
        <title>High-quality reference genome for Clonorchis sinensis.</title>
        <authorList>
            <person name="Young N.D."/>
            <person name="Stroehlein A.J."/>
            <person name="Kinkar L."/>
            <person name="Wang T."/>
            <person name="Sohn W.M."/>
            <person name="Chang B.C.H."/>
            <person name="Kaur P."/>
            <person name="Weisz D."/>
            <person name="Dudchenko O."/>
            <person name="Aiden E.L."/>
            <person name="Korhonen P.K."/>
            <person name="Gasser R.B."/>
        </authorList>
    </citation>
    <scope>NUCLEOTIDE SEQUENCE [LARGE SCALE GENOMIC DNA]</scope>
    <source>
        <strain evidence="7">Cs-k2</strain>
    </source>
</reference>
<evidence type="ECO:0000259" key="6">
    <source>
        <dbReference type="PROSITE" id="PS50888"/>
    </source>
</evidence>
<keyword evidence="3" id="KW-0804">Transcription</keyword>
<feature type="compositionally biased region" description="Low complexity" evidence="5">
    <location>
        <begin position="134"/>
        <end position="143"/>
    </location>
</feature>
<proteinExistence type="predicted"/>
<name>A0A8T1LT35_CLOSI</name>
<organism evidence="7 8">
    <name type="scientific">Clonorchis sinensis</name>
    <name type="common">Chinese liver fluke</name>
    <dbReference type="NCBI Taxonomy" id="79923"/>
    <lineage>
        <taxon>Eukaryota</taxon>
        <taxon>Metazoa</taxon>
        <taxon>Spiralia</taxon>
        <taxon>Lophotrochozoa</taxon>
        <taxon>Platyhelminthes</taxon>
        <taxon>Trematoda</taxon>
        <taxon>Digenea</taxon>
        <taxon>Opisthorchiida</taxon>
        <taxon>Opisthorchiata</taxon>
        <taxon>Opisthorchiidae</taxon>
        <taxon>Clonorchis</taxon>
    </lineage>
</organism>
<keyword evidence="4" id="KW-0539">Nucleus</keyword>
<dbReference type="GO" id="GO:0046983">
    <property type="term" value="F:protein dimerization activity"/>
    <property type="evidence" value="ECO:0007669"/>
    <property type="project" value="InterPro"/>
</dbReference>
<dbReference type="GO" id="GO:0005634">
    <property type="term" value="C:nucleus"/>
    <property type="evidence" value="ECO:0007669"/>
    <property type="project" value="UniProtKB-SubCell"/>
</dbReference>
<dbReference type="SMART" id="SM00353">
    <property type="entry name" value="HLH"/>
    <property type="match status" value="1"/>
</dbReference>
<feature type="region of interest" description="Disordered" evidence="5">
    <location>
        <begin position="219"/>
        <end position="290"/>
    </location>
</feature>
<feature type="region of interest" description="Disordered" evidence="5">
    <location>
        <begin position="110"/>
        <end position="143"/>
    </location>
</feature>
<evidence type="ECO:0000256" key="3">
    <source>
        <dbReference type="ARBA" id="ARBA00023163"/>
    </source>
</evidence>
<dbReference type="OrthoDB" id="690068at2759"/>
<feature type="domain" description="BHLH" evidence="6">
    <location>
        <begin position="826"/>
        <end position="880"/>
    </location>
</feature>
<accession>A0A8T1LT35</accession>
<dbReference type="PANTHER" id="PTHR46117">
    <property type="entry name" value="FI24210P1"/>
    <property type="match status" value="1"/>
</dbReference>
<dbReference type="EMBL" id="NIRI02000077">
    <property type="protein sequence ID" value="KAG5441087.1"/>
    <property type="molecule type" value="Genomic_DNA"/>
</dbReference>
<dbReference type="InterPro" id="IPR051732">
    <property type="entry name" value="USF"/>
</dbReference>
<feature type="compositionally biased region" description="Polar residues" evidence="5">
    <location>
        <begin position="238"/>
        <end position="255"/>
    </location>
</feature>
<feature type="region of interest" description="Disordered" evidence="5">
    <location>
        <begin position="1"/>
        <end position="32"/>
    </location>
</feature>
<comment type="caution">
    <text evidence="7">The sequence shown here is derived from an EMBL/GenBank/DDBJ whole genome shotgun (WGS) entry which is preliminary data.</text>
</comment>
<dbReference type="CDD" id="cd11396">
    <property type="entry name" value="bHLHzip_USF"/>
    <property type="match status" value="1"/>
</dbReference>
<evidence type="ECO:0000256" key="4">
    <source>
        <dbReference type="ARBA" id="ARBA00023242"/>
    </source>
</evidence>
<dbReference type="InterPro" id="IPR036638">
    <property type="entry name" value="HLH_DNA-bd_sf"/>
</dbReference>
<dbReference type="InterPro" id="IPR011598">
    <property type="entry name" value="bHLH_dom"/>
</dbReference>
<feature type="region of interest" description="Disordered" evidence="5">
    <location>
        <begin position="311"/>
        <end position="359"/>
    </location>
</feature>
<feature type="region of interest" description="Disordered" evidence="5">
    <location>
        <begin position="721"/>
        <end position="746"/>
    </location>
</feature>
<sequence>MEQYDVYSSRNGLSGATVSLPRSHGKYKRDKAEFGNDDLKMIALKVPRQSSPNSDVHLVQQADTSAMSVLPRLLRTMTNGTGRENTGVANTAASGHALLTDGRGGGDDITTGGCIDNNNHPSVAPGHNITETDSSSSSSSFISAPSSGSNSSFISFIAPGQLGSVAAMAAAAALNSPGAASSVAASRETPESAGLVTLATASTMLEKEWLVRTAFATDNTTSTTNSSSSGNSGDGTSAAITQPTIDLPQTTTELVTLTVDHGADSNPGGSPPMLFRTLTSTSPHSQLNGSTPVTRAVLNVQGLAALIRETQKQRSASNTPVELPQNSILPVTSDTGASHCSDDTRIVSPSHLGTSSTPTLLTLAPVTQSSANTTAVTGESTENPVLSAEANADSVSTQPTAFISLQPAPGSLLSSSDLQQLMASGEFMNSARTLLGQSPDGSTRQLYLLVPSDYPVIMSRNSTNQTGSNVSPSSPLMESNTSGAPILEAISPGVEPEENGNPLPNLLSSVRSPQPVTMALPQLAGAVLAPMSSTSTALSTLIAGLDARNQAQHARYSSAQTATVPASAASTSPSSWSNTNSIVQTTDSSRIRLPINLPGLSLSDHNIISTDQSSYSSLAGNRISTLLGSVKSDPDMYTPNGHPYPSVVEDVNRFRSYPAYSQPTSTHELPGSAGRTSLAASSANNATFFQSDLSTSILLPQSTLLNTTSLLGGSASVANAGNGNNNSNTSSNTASGVVTGTTGGNPPNADPGISTHFLPSPSLSRVNPPFNPNGLSVSTSGPGSKVVDECRRNMAGNLLSTSTNGRNDQSSAAYLEHLNPESKDIRRRVSHNEVERRRRDRINTWISELYKLLPPDEQAKSQYQSKGIVLKRVCEYFQNVDSMLKAANAAVEQTRVENGLLRQRNRELQQENQLLSASLHLGAAAAAAHLKNRQPRAPLHPNPEDSNGAGPGDNSGGTQLKEPNETADYPATVTVFAVNPNTDYGHGSNFSQASSTGLLPNQSLPSASFATVATLNNGNSGVFTLHTGNTSAGSSNTSMVNNTLVRPLTLPSLDLVANHSDSRPE</sequence>
<evidence type="ECO:0000256" key="1">
    <source>
        <dbReference type="ARBA" id="ARBA00004123"/>
    </source>
</evidence>
<evidence type="ECO:0000256" key="2">
    <source>
        <dbReference type="ARBA" id="ARBA00023015"/>
    </source>
</evidence>
<gene>
    <name evidence="7" type="ORF">CSKR_108216</name>
</gene>
<dbReference type="SUPFAM" id="SSF47459">
    <property type="entry name" value="HLH, helix-loop-helix DNA-binding domain"/>
    <property type="match status" value="1"/>
</dbReference>
<dbReference type="Proteomes" id="UP000286415">
    <property type="component" value="Unassembled WGS sequence"/>
</dbReference>
<comment type="subcellular location">
    <subcellularLocation>
        <location evidence="1">Nucleus</location>
    </subcellularLocation>
</comment>
<reference evidence="7 8" key="1">
    <citation type="journal article" date="2018" name="Biotechnol. Adv.">
        <title>Improved genomic resources and new bioinformatic workflow for the carcinogenic parasite Clonorchis sinensis: Biotechnological implications.</title>
        <authorList>
            <person name="Wang D."/>
            <person name="Korhonen P.K."/>
            <person name="Gasser R.B."/>
            <person name="Young N.D."/>
        </authorList>
    </citation>
    <scope>NUCLEOTIDE SEQUENCE [LARGE SCALE GENOMIC DNA]</scope>
    <source>
        <strain evidence="7">Cs-k2</strain>
    </source>
</reference>
<keyword evidence="2" id="KW-0805">Transcription regulation</keyword>